<reference evidence="2" key="1">
    <citation type="submission" date="2022-01" db="EMBL/GenBank/DDBJ databases">
        <authorList>
            <person name="Braso-Vives M."/>
        </authorList>
    </citation>
    <scope>NUCLEOTIDE SEQUENCE</scope>
</reference>
<name>A0A8K0EIB9_BRALA</name>
<accession>A0A8K0EIB9</accession>
<proteinExistence type="predicted"/>
<protein>
    <submittedName>
        <fullName evidence="2">Hypp914 protein</fullName>
    </submittedName>
</protein>
<dbReference type="Proteomes" id="UP000838412">
    <property type="component" value="Chromosome 2"/>
</dbReference>
<dbReference type="AlphaFoldDB" id="A0A8K0EIB9"/>
<dbReference type="EMBL" id="OV696687">
    <property type="protein sequence ID" value="CAH1252499.1"/>
    <property type="molecule type" value="Genomic_DNA"/>
</dbReference>
<keyword evidence="3" id="KW-1185">Reference proteome</keyword>
<feature type="region of interest" description="Disordered" evidence="1">
    <location>
        <begin position="1"/>
        <end position="58"/>
    </location>
</feature>
<feature type="compositionally biased region" description="Polar residues" evidence="1">
    <location>
        <begin position="9"/>
        <end position="18"/>
    </location>
</feature>
<evidence type="ECO:0000313" key="2">
    <source>
        <dbReference type="EMBL" id="CAH1252499.1"/>
    </source>
</evidence>
<organism evidence="2 3">
    <name type="scientific">Branchiostoma lanceolatum</name>
    <name type="common">Common lancelet</name>
    <name type="synonym">Amphioxus lanceolatum</name>
    <dbReference type="NCBI Taxonomy" id="7740"/>
    <lineage>
        <taxon>Eukaryota</taxon>
        <taxon>Metazoa</taxon>
        <taxon>Chordata</taxon>
        <taxon>Cephalochordata</taxon>
        <taxon>Leptocardii</taxon>
        <taxon>Amphioxiformes</taxon>
        <taxon>Branchiostomatidae</taxon>
        <taxon>Branchiostoma</taxon>
    </lineage>
</organism>
<evidence type="ECO:0000256" key="1">
    <source>
        <dbReference type="SAM" id="MobiDB-lite"/>
    </source>
</evidence>
<sequence length="68" mass="7481">MGQPWPTLGTDTRATAGQSWAIPRDKHTGHCRPTVANLRNKHTGHYGPTVANLRNKHTGHCRPILGHP</sequence>
<evidence type="ECO:0000313" key="3">
    <source>
        <dbReference type="Proteomes" id="UP000838412"/>
    </source>
</evidence>
<gene>
    <name evidence="2" type="primary">Hypp914</name>
    <name evidence="2" type="ORF">BLAG_LOCUS12567</name>
</gene>